<feature type="compositionally biased region" description="Basic and acidic residues" evidence="1">
    <location>
        <begin position="128"/>
        <end position="145"/>
    </location>
</feature>
<gene>
    <name evidence="2" type="ORF">llap_2357</name>
</gene>
<organism evidence="2 3">
    <name type="scientific">Limosa lapponica baueri</name>
    <dbReference type="NCBI Taxonomy" id="1758121"/>
    <lineage>
        <taxon>Eukaryota</taxon>
        <taxon>Metazoa</taxon>
        <taxon>Chordata</taxon>
        <taxon>Craniata</taxon>
        <taxon>Vertebrata</taxon>
        <taxon>Euteleostomi</taxon>
        <taxon>Archelosauria</taxon>
        <taxon>Archosauria</taxon>
        <taxon>Dinosauria</taxon>
        <taxon>Saurischia</taxon>
        <taxon>Theropoda</taxon>
        <taxon>Coelurosauria</taxon>
        <taxon>Aves</taxon>
        <taxon>Neognathae</taxon>
        <taxon>Neoaves</taxon>
        <taxon>Charadriiformes</taxon>
        <taxon>Scolopacidae</taxon>
        <taxon>Limosa</taxon>
    </lineage>
</organism>
<name>A0A2I0UMR4_LIMLA</name>
<dbReference type="Proteomes" id="UP000233556">
    <property type="component" value="Unassembled WGS sequence"/>
</dbReference>
<sequence>MLEACHFMGSPKEMDDWILGHLLISRQTIIWQHRNPELQLVLTILVLGRQVDLVYDHLTFERMFYPANLNMLALEFLLMTTTRTRRSLAVQSGAAILRQPSGSGDQENAKSCSAHSMLPELQHQAQPIHKEERLRGRRRAAESRRPGAAGLAGDKRVAAALAPRPAPRRSAPFCSRWETFCSVSCNGPNYSEVQYIFAWIRRRVCWHCVNVKQQLLIKGCSDC</sequence>
<protein>
    <submittedName>
        <fullName evidence="2">Uncharacterized protein</fullName>
    </submittedName>
</protein>
<evidence type="ECO:0000313" key="2">
    <source>
        <dbReference type="EMBL" id="PKU47332.1"/>
    </source>
</evidence>
<feature type="region of interest" description="Disordered" evidence="1">
    <location>
        <begin position="124"/>
        <end position="153"/>
    </location>
</feature>
<accession>A0A2I0UMR4</accession>
<evidence type="ECO:0000313" key="3">
    <source>
        <dbReference type="Proteomes" id="UP000233556"/>
    </source>
</evidence>
<keyword evidence="3" id="KW-1185">Reference proteome</keyword>
<dbReference type="OrthoDB" id="9392705at2759"/>
<proteinExistence type="predicted"/>
<dbReference type="EMBL" id="KZ505681">
    <property type="protein sequence ID" value="PKU47332.1"/>
    <property type="molecule type" value="Genomic_DNA"/>
</dbReference>
<reference evidence="3" key="2">
    <citation type="submission" date="2017-12" db="EMBL/GenBank/DDBJ databases">
        <title>Genome sequence of the Bar-tailed Godwit (Limosa lapponica baueri).</title>
        <authorList>
            <person name="Lima N.C.B."/>
            <person name="Parody-Merino A.M."/>
            <person name="Battley P.F."/>
            <person name="Fidler A.E."/>
            <person name="Prosdocimi F."/>
        </authorList>
    </citation>
    <scope>NUCLEOTIDE SEQUENCE [LARGE SCALE GENOMIC DNA]</scope>
</reference>
<reference evidence="3" key="1">
    <citation type="submission" date="2017-11" db="EMBL/GenBank/DDBJ databases">
        <authorList>
            <person name="Lima N.C."/>
            <person name="Parody-Merino A.M."/>
            <person name="Battley P.F."/>
            <person name="Fidler A.E."/>
            <person name="Prosdocimi F."/>
        </authorList>
    </citation>
    <scope>NUCLEOTIDE SEQUENCE [LARGE SCALE GENOMIC DNA]</scope>
</reference>
<evidence type="ECO:0000256" key="1">
    <source>
        <dbReference type="SAM" id="MobiDB-lite"/>
    </source>
</evidence>
<dbReference type="AlphaFoldDB" id="A0A2I0UMR4"/>